<organism evidence="5 6">
    <name type="scientific">Pyricularia grisea</name>
    <name type="common">Crabgrass-specific blast fungus</name>
    <name type="synonym">Magnaporthe grisea</name>
    <dbReference type="NCBI Taxonomy" id="148305"/>
    <lineage>
        <taxon>Eukaryota</taxon>
        <taxon>Fungi</taxon>
        <taxon>Dikarya</taxon>
        <taxon>Ascomycota</taxon>
        <taxon>Pezizomycotina</taxon>
        <taxon>Sordariomycetes</taxon>
        <taxon>Sordariomycetidae</taxon>
        <taxon>Magnaporthales</taxon>
        <taxon>Pyriculariaceae</taxon>
        <taxon>Pyricularia</taxon>
    </lineage>
</organism>
<dbReference type="Pfam" id="PF12796">
    <property type="entry name" value="Ank_2"/>
    <property type="match status" value="2"/>
</dbReference>
<feature type="repeat" description="ANK" evidence="3">
    <location>
        <begin position="250"/>
        <end position="282"/>
    </location>
</feature>
<evidence type="ECO:0000256" key="1">
    <source>
        <dbReference type="ARBA" id="ARBA00022737"/>
    </source>
</evidence>
<dbReference type="PROSITE" id="PS50088">
    <property type="entry name" value="ANK_REPEAT"/>
    <property type="match status" value="3"/>
</dbReference>
<feature type="repeat" description="ANK" evidence="3">
    <location>
        <begin position="387"/>
        <end position="420"/>
    </location>
</feature>
<reference evidence="6" key="2">
    <citation type="submission" date="2019-10" db="EMBL/GenBank/DDBJ databases">
        <authorList>
            <consortium name="NCBI Genome Project"/>
        </authorList>
    </citation>
    <scope>NUCLEOTIDE SEQUENCE</scope>
    <source>
        <strain evidence="6">NI907</strain>
    </source>
</reference>
<keyword evidence="1" id="KW-0677">Repeat</keyword>
<reference evidence="6" key="3">
    <citation type="submission" date="2025-08" db="UniProtKB">
        <authorList>
            <consortium name="RefSeq"/>
        </authorList>
    </citation>
    <scope>IDENTIFICATION</scope>
    <source>
        <strain evidence="6">NI907</strain>
    </source>
</reference>
<feature type="region of interest" description="Disordered" evidence="4">
    <location>
        <begin position="477"/>
        <end position="507"/>
    </location>
</feature>
<dbReference type="Gene3D" id="1.25.40.20">
    <property type="entry name" value="Ankyrin repeat-containing domain"/>
    <property type="match status" value="3"/>
</dbReference>
<reference evidence="6" key="1">
    <citation type="journal article" date="2019" name="Mol. Biol. Evol.">
        <title>Blast fungal genomes show frequent chromosomal changes, gene gains and losses, and effector gene turnover.</title>
        <authorList>
            <person name="Gomez Luciano L.B."/>
            <person name="Jason Tsai I."/>
            <person name="Chuma I."/>
            <person name="Tosa Y."/>
            <person name="Chen Y.H."/>
            <person name="Li J.Y."/>
            <person name="Li M.Y."/>
            <person name="Jade Lu M.Y."/>
            <person name="Nakayashiki H."/>
            <person name="Li W.H."/>
        </authorList>
    </citation>
    <scope>NUCLEOTIDE SEQUENCE</scope>
    <source>
        <strain evidence="6">NI907</strain>
    </source>
</reference>
<dbReference type="RefSeq" id="XP_030986210.1">
    <property type="nucleotide sequence ID" value="XM_031120237.1"/>
</dbReference>
<dbReference type="PANTHER" id="PTHR24126">
    <property type="entry name" value="ANKYRIN REPEAT, PH AND SEC7 DOMAIN CONTAINING PROTEIN SECG-RELATED"/>
    <property type="match status" value="1"/>
</dbReference>
<accession>A0A6P8BG86</accession>
<evidence type="ECO:0000256" key="3">
    <source>
        <dbReference type="PROSITE-ProRule" id="PRU00023"/>
    </source>
</evidence>
<dbReference type="Proteomes" id="UP000515153">
    <property type="component" value="Unplaced"/>
</dbReference>
<dbReference type="InterPro" id="IPR002110">
    <property type="entry name" value="Ankyrin_rpt"/>
</dbReference>
<sequence>MAFKSLDSIPPELLLQIGGYLTAALFATQSRGRSEGSHQVVPSYWNDRAAFNCYANLSSFARVSRTTYDVLNPVLYRLAARWMDLGLPSSPLSIGALVNKGELGLRVMDKLIDAGLVGDLLRDRQVASEYGIDAELETFQCEGRYYPSSVSVEVFPGRYQSLPVRPKSYFTSGRDRDSFLRPSRAIIPEDHLYFEPGGNLRSPWQSHQVRLLGVVDNFVCQKHQDSYNTRPKDSRFEEEFSLRENLPASCFRSPLHVAASSGNLKALKRLLDAGFNPNAWANGHCQCTELRPWYTRLPVYTRHRAKAELPSWNPLHSAICHGEFEAAKMLIAYGADVYCISKGAIHDSSSISAFHAAAGFGDIKLLDHLADLGLCSDPEVLVQDDGYRLTPLHWAVINGHLDTSAAWLLAHGVDIDTMKKTAVLGMDCSVLALALRYECFHDASRLIDMGATVTKMAETRGSHSSLHEACRRRSIYTGPPVDEVNNTRTYQPPPLVESQQRSRVDDRSEEARVDIVKKLIAEGCDLESRDSSYGQTAVGLAIEYCLPRTVACLLAAGASIDPKEVWEAFSKAYHFISPDGSGLQTLSVVVDHFRDQDAYFPDKVLDWLIGTQPETVWRDVQVAREAIRWMIAKGANSQPRQLASGTMEFNKLYVLAASLDFESAEILSRSQIGLSVDHVEELVQSLSLKFAQDDNIADLISALDVNRHSWKELTSPTLHKCLDALVRGWGSKELAFKQGQALLRFLEYAEDWFSSLPPDELFKLLETALEQLSWALSRYDKTRPKCLVPDPAIIHRLVQILCKAGAITGCRARPFLTLMSVCANSDLWAYDDVAPVINSLIQHGADVFESCDDHDHQETDDLPIQTVIVLNCYKFWHAILSASPDLLKRDGKIRAQLLHDAAWGLGEFLQGSQDAKSDAHAIQGTNSFLRIICSLLQNGADPTERDDKGKVPLQFILIAALKRPQNRIFGAPLDGHVLARKSLPLALRLLWHPSLAEHVIPAIEWRYGYEWNPGEDLRSMFVDDGRKGWWNAVRDLTVAECLRILLSGTIDESEFVPVNICTEQYEFADESRRIIAKSLAQTVRVWEDEDDGGRLKAEMLPMEWAGLGVDVGSG</sequence>
<name>A0A6P8BG86_PYRGI</name>
<gene>
    <name evidence="6" type="ORF">PgNI_00154</name>
</gene>
<dbReference type="GeneID" id="41955151"/>
<evidence type="ECO:0000256" key="2">
    <source>
        <dbReference type="ARBA" id="ARBA00023043"/>
    </source>
</evidence>
<dbReference type="InterPro" id="IPR036770">
    <property type="entry name" value="Ankyrin_rpt-contain_sf"/>
</dbReference>
<dbReference type="AlphaFoldDB" id="A0A6P8BG86"/>
<keyword evidence="5" id="KW-1185">Reference proteome</keyword>
<proteinExistence type="predicted"/>
<protein>
    <submittedName>
        <fullName evidence="6">Uncharacterized protein</fullName>
    </submittedName>
</protein>
<evidence type="ECO:0000256" key="4">
    <source>
        <dbReference type="SAM" id="MobiDB-lite"/>
    </source>
</evidence>
<dbReference type="KEGG" id="pgri:PgNI_00154"/>
<evidence type="ECO:0000313" key="6">
    <source>
        <dbReference type="RefSeq" id="XP_030986210.1"/>
    </source>
</evidence>
<evidence type="ECO:0000313" key="5">
    <source>
        <dbReference type="Proteomes" id="UP000515153"/>
    </source>
</evidence>
<feature type="repeat" description="ANK" evidence="3">
    <location>
        <begin position="310"/>
        <end position="342"/>
    </location>
</feature>
<dbReference type="SMART" id="SM00248">
    <property type="entry name" value="ANK"/>
    <property type="match status" value="6"/>
</dbReference>
<keyword evidence="2 3" id="KW-0040">ANK repeat</keyword>
<dbReference type="PROSITE" id="PS50297">
    <property type="entry name" value="ANK_REP_REGION"/>
    <property type="match status" value="3"/>
</dbReference>
<dbReference type="SUPFAM" id="SSF48403">
    <property type="entry name" value="Ankyrin repeat"/>
    <property type="match status" value="1"/>
</dbReference>
<dbReference type="OrthoDB" id="341259at2759"/>
<dbReference type="PANTHER" id="PTHR24126:SF14">
    <property type="entry name" value="ANK_REP_REGION DOMAIN-CONTAINING PROTEIN"/>
    <property type="match status" value="1"/>
</dbReference>